<dbReference type="RefSeq" id="WP_144015726.1">
    <property type="nucleotide sequence ID" value="NZ_VJXW01000003.1"/>
</dbReference>
<dbReference type="AlphaFoldDB" id="A0A552VCA1"/>
<name>A0A552VCA1_9FIRM</name>
<evidence type="ECO:0000313" key="2">
    <source>
        <dbReference type="EMBL" id="TRW28049.1"/>
    </source>
</evidence>
<organism evidence="2 3">
    <name type="scientific">Criibacterium bergeronii</name>
    <dbReference type="NCBI Taxonomy" id="1871336"/>
    <lineage>
        <taxon>Bacteria</taxon>
        <taxon>Bacillati</taxon>
        <taxon>Bacillota</taxon>
        <taxon>Clostridia</taxon>
        <taxon>Peptostreptococcales</taxon>
        <taxon>Filifactoraceae</taxon>
        <taxon>Criibacterium</taxon>
    </lineage>
</organism>
<protein>
    <recommendedName>
        <fullName evidence="1">ArnR1-like winged helix-turn-helix domain-containing protein</fullName>
    </recommendedName>
</protein>
<reference evidence="2 3" key="1">
    <citation type="submission" date="2019-07" db="EMBL/GenBank/DDBJ databases">
        <title>Criibacterium bergeronii gen. nov., sp. nov. isolated from human clinical samples.</title>
        <authorList>
            <person name="Maheux A.F."/>
            <person name="Boudreau D.K."/>
            <person name="Berube E."/>
            <person name="Brodeur S."/>
            <person name="Bernard K.A."/>
            <person name="Abed J.Y."/>
            <person name="Ducrey E."/>
            <person name="Guay E.F."/>
            <person name="Raymond F."/>
            <person name="Corbeil J."/>
            <person name="Domingo M.-C."/>
            <person name="Roy P.H."/>
            <person name="Boissinot M."/>
            <person name="Tocheva E.I."/>
            <person name="Omar R.F."/>
        </authorList>
    </citation>
    <scope>NUCLEOTIDE SEQUENCE [LARGE SCALE GENOMIC DNA]</scope>
    <source>
        <strain evidence="2 3">CCRI-24246</strain>
    </source>
</reference>
<accession>A0A552VCA1</accession>
<dbReference type="InterPro" id="IPR036388">
    <property type="entry name" value="WH-like_DNA-bd_sf"/>
</dbReference>
<feature type="domain" description="ArnR1-like winged helix-turn-helix" evidence="1">
    <location>
        <begin position="23"/>
        <end position="84"/>
    </location>
</feature>
<proteinExistence type="predicted"/>
<dbReference type="EMBL" id="VJXW01000003">
    <property type="protein sequence ID" value="TRW28049.1"/>
    <property type="molecule type" value="Genomic_DNA"/>
</dbReference>
<comment type="caution">
    <text evidence="2">The sequence shown here is derived from an EMBL/GenBank/DDBJ whole genome shotgun (WGS) entry which is preliminary data.</text>
</comment>
<dbReference type="Proteomes" id="UP000319424">
    <property type="component" value="Unassembled WGS sequence"/>
</dbReference>
<dbReference type="InterPro" id="IPR038723">
    <property type="entry name" value="ArnR1-like_HTH"/>
</dbReference>
<evidence type="ECO:0000313" key="3">
    <source>
        <dbReference type="Proteomes" id="UP000319424"/>
    </source>
</evidence>
<sequence length="87" mass="10312">MKMYDYIVLKMLHNQNALNSTFCMSIGQIKANIDKLRQSSVKTLRRSLKELMDKEYIKEGQRDGKYKRYYITKKGQQTLEEIKNGTD</sequence>
<evidence type="ECO:0000259" key="1">
    <source>
        <dbReference type="Pfam" id="PF14947"/>
    </source>
</evidence>
<gene>
    <name evidence="2" type="ORF">FL857_03395</name>
</gene>
<dbReference type="InterPro" id="IPR036390">
    <property type="entry name" value="WH_DNA-bd_sf"/>
</dbReference>
<dbReference type="OrthoDB" id="9783723at2"/>
<dbReference type="Gene3D" id="1.10.10.10">
    <property type="entry name" value="Winged helix-like DNA-binding domain superfamily/Winged helix DNA-binding domain"/>
    <property type="match status" value="1"/>
</dbReference>
<dbReference type="SUPFAM" id="SSF46785">
    <property type="entry name" value="Winged helix' DNA-binding domain"/>
    <property type="match status" value="1"/>
</dbReference>
<dbReference type="Pfam" id="PF14947">
    <property type="entry name" value="HTH_45"/>
    <property type="match status" value="1"/>
</dbReference>